<dbReference type="EMBL" id="JAIWYP010000005">
    <property type="protein sequence ID" value="KAH3823122.1"/>
    <property type="molecule type" value="Genomic_DNA"/>
</dbReference>
<evidence type="ECO:0000313" key="4">
    <source>
        <dbReference type="Proteomes" id="UP000828390"/>
    </source>
</evidence>
<accession>A0A9D4GUF5</accession>
<dbReference type="Pfam" id="PF15112">
    <property type="entry name" value="DUF4559"/>
    <property type="match status" value="1"/>
</dbReference>
<reference evidence="3" key="1">
    <citation type="journal article" date="2019" name="bioRxiv">
        <title>The Genome of the Zebra Mussel, Dreissena polymorpha: A Resource for Invasive Species Research.</title>
        <authorList>
            <person name="McCartney M.A."/>
            <person name="Auch B."/>
            <person name="Kono T."/>
            <person name="Mallez S."/>
            <person name="Zhang Y."/>
            <person name="Obille A."/>
            <person name="Becker A."/>
            <person name="Abrahante J.E."/>
            <person name="Garbe J."/>
            <person name="Badalamenti J.P."/>
            <person name="Herman A."/>
            <person name="Mangelson H."/>
            <person name="Liachko I."/>
            <person name="Sullivan S."/>
            <person name="Sone E.D."/>
            <person name="Koren S."/>
            <person name="Silverstein K.A.T."/>
            <person name="Beckman K.B."/>
            <person name="Gohl D.M."/>
        </authorList>
    </citation>
    <scope>NUCLEOTIDE SEQUENCE</scope>
    <source>
        <strain evidence="3">Duluth1</strain>
        <tissue evidence="3">Whole animal</tissue>
    </source>
</reference>
<organism evidence="3 4">
    <name type="scientific">Dreissena polymorpha</name>
    <name type="common">Zebra mussel</name>
    <name type="synonym">Mytilus polymorpha</name>
    <dbReference type="NCBI Taxonomy" id="45954"/>
    <lineage>
        <taxon>Eukaryota</taxon>
        <taxon>Metazoa</taxon>
        <taxon>Spiralia</taxon>
        <taxon>Lophotrochozoa</taxon>
        <taxon>Mollusca</taxon>
        <taxon>Bivalvia</taxon>
        <taxon>Autobranchia</taxon>
        <taxon>Heteroconchia</taxon>
        <taxon>Euheterodonta</taxon>
        <taxon>Imparidentia</taxon>
        <taxon>Neoheterodontei</taxon>
        <taxon>Myida</taxon>
        <taxon>Dreissenoidea</taxon>
        <taxon>Dreissenidae</taxon>
        <taxon>Dreissena</taxon>
    </lineage>
</organism>
<dbReference type="AlphaFoldDB" id="A0A9D4GUF5"/>
<dbReference type="Proteomes" id="UP000828390">
    <property type="component" value="Unassembled WGS sequence"/>
</dbReference>
<evidence type="ECO:0000313" key="3">
    <source>
        <dbReference type="EMBL" id="KAH3823122.1"/>
    </source>
</evidence>
<evidence type="ECO:0000256" key="2">
    <source>
        <dbReference type="SAM" id="MobiDB-lite"/>
    </source>
</evidence>
<proteinExistence type="predicted"/>
<name>A0A9D4GUF5_DREPO</name>
<feature type="coiled-coil region" evidence="1">
    <location>
        <begin position="563"/>
        <end position="590"/>
    </location>
</feature>
<sequence>MENEVEDVELRNWVKACLALKYFKEGILPFISKKCDEFYIHKISVVEAECSSPYRCTSCDITKLEPHHAAKKIICSDKRCNCKRSGQISCKDHGSCGVLYDLLKNEHARCEPNWSNTKCDSWSDKQVGPWELIKCFIFTTGYREKTSIAHSDVTALIQICANNTKLRNAFRTDFVHLDKIRQVRNDIFHSGEMKLCEKDLQGFIDDMKRALQLSIFAKTQSAKEQLKKLTKLEKDKIRITTKNEIEAREDTLKALEDSKMELDILFSQGESTEQQIKHLTMVQNMHAKTLEKRYSELVEHIQRLYMEINETTKHVLEHKDILKEFKIDLDVELNRIRKLQENHGILLTENSKGILELLRRTEEISINQKDNKDATELVLRAVLNVQQTTEDVSRLITDVANGNRKDHPQLEDLLKNLVRYLENGGRKVTSVKNECVAIYMTFPTISNWIQFVKDCLNGSLVELFLPLETYLSTLPKCANLKLTFGITEHDFLAYADHLVKRVKYTMSSDISKDDDNVSVIELEHNGCIEHFPSETVMSNDNITKVIDAHAVPLENDSNRCEVKVEHAENAETLRSECDRLRERVKQCEEVLERDMDYEAKHAWEIDIHTGIKKKVAENDWLSDRETETLRSECDRLRERVKQCEEVLERDMDYEAKHAWAIDRLKAGIKKKVAENDWLSDRETETLRSECDRLRKRVKQYEEVIERDMDYEEKLALEIDRLKAGIKMKVAENDCLSDRIMELQELALEIDRLKAGIKMKVAENDCLSDRIMELQDKFEREIERLSDDFLWKENQNQNQNQRLFAQNKKLQDTIERLELEIISRKMDHEKLIQENKRLSMDNEETVRRFEGRDGTATSQSWSVNGKGVQPISRSRQQDS</sequence>
<feature type="compositionally biased region" description="Basic and acidic residues" evidence="2">
    <location>
        <begin position="842"/>
        <end position="852"/>
    </location>
</feature>
<reference evidence="3" key="2">
    <citation type="submission" date="2020-11" db="EMBL/GenBank/DDBJ databases">
        <authorList>
            <person name="McCartney M.A."/>
            <person name="Auch B."/>
            <person name="Kono T."/>
            <person name="Mallez S."/>
            <person name="Becker A."/>
            <person name="Gohl D.M."/>
            <person name="Silverstein K.A.T."/>
            <person name="Koren S."/>
            <person name="Bechman K.B."/>
            <person name="Herman A."/>
            <person name="Abrahante J.E."/>
            <person name="Garbe J."/>
        </authorList>
    </citation>
    <scope>NUCLEOTIDE SEQUENCE</scope>
    <source>
        <strain evidence="3">Duluth1</strain>
        <tissue evidence="3">Whole animal</tissue>
    </source>
</reference>
<comment type="caution">
    <text evidence="3">The sequence shown here is derived from an EMBL/GenBank/DDBJ whole genome shotgun (WGS) entry which is preliminary data.</text>
</comment>
<feature type="coiled-coil region" evidence="1">
    <location>
        <begin position="287"/>
        <end position="342"/>
    </location>
</feature>
<gene>
    <name evidence="3" type="ORF">DPMN_124921</name>
</gene>
<evidence type="ECO:0000256" key="1">
    <source>
        <dbReference type="SAM" id="Coils"/>
    </source>
</evidence>
<feature type="region of interest" description="Disordered" evidence="2">
    <location>
        <begin position="842"/>
        <end position="878"/>
    </location>
</feature>
<protein>
    <submittedName>
        <fullName evidence="3">Uncharacterized protein</fullName>
    </submittedName>
</protein>
<keyword evidence="4" id="KW-1185">Reference proteome</keyword>
<keyword evidence="1" id="KW-0175">Coiled coil</keyword>
<dbReference type="InterPro" id="IPR027897">
    <property type="entry name" value="DUF4559"/>
</dbReference>